<comment type="caution">
    <text evidence="4">The sequence shown here is derived from an EMBL/GenBank/DDBJ whole genome shotgun (WGS) entry which is preliminary data.</text>
</comment>
<evidence type="ECO:0000256" key="1">
    <source>
        <dbReference type="ARBA" id="ARBA00022630"/>
    </source>
</evidence>
<dbReference type="RefSeq" id="WP_174627052.1">
    <property type="nucleotide sequence ID" value="NZ_CADCXN010000094.1"/>
</dbReference>
<accession>A0A8S0XU40</accession>
<feature type="domain" description="FAD/NAD(P)-binding" evidence="3">
    <location>
        <begin position="21"/>
        <end position="300"/>
    </location>
</feature>
<dbReference type="PRINTS" id="PR00368">
    <property type="entry name" value="FADPNR"/>
</dbReference>
<name>A0A8S0XU40_9GAMM</name>
<dbReference type="SUPFAM" id="SSF51905">
    <property type="entry name" value="FAD/NAD(P)-binding domain"/>
    <property type="match status" value="1"/>
</dbReference>
<dbReference type="PANTHER" id="PTHR48105">
    <property type="entry name" value="THIOREDOXIN REDUCTASE 1-RELATED-RELATED"/>
    <property type="match status" value="1"/>
</dbReference>
<dbReference type="Pfam" id="PF07992">
    <property type="entry name" value="Pyr_redox_2"/>
    <property type="match status" value="1"/>
</dbReference>
<reference evidence="4 5" key="1">
    <citation type="submission" date="2020-02" db="EMBL/GenBank/DDBJ databases">
        <authorList>
            <person name="Hogendoorn C."/>
        </authorList>
    </citation>
    <scope>NUCLEOTIDE SEQUENCE [LARGE SCALE GENOMIC DNA]</scope>
    <source>
        <strain evidence="4">METHB21</strain>
    </source>
</reference>
<dbReference type="Proteomes" id="UP000494216">
    <property type="component" value="Unassembled WGS sequence"/>
</dbReference>
<evidence type="ECO:0000256" key="2">
    <source>
        <dbReference type="ARBA" id="ARBA00023002"/>
    </source>
</evidence>
<evidence type="ECO:0000259" key="3">
    <source>
        <dbReference type="Pfam" id="PF07992"/>
    </source>
</evidence>
<gene>
    <name evidence="4" type="ORF">METHB2_620013</name>
</gene>
<evidence type="ECO:0000313" key="5">
    <source>
        <dbReference type="Proteomes" id="UP000494216"/>
    </source>
</evidence>
<dbReference type="InterPro" id="IPR036188">
    <property type="entry name" value="FAD/NAD-bd_sf"/>
</dbReference>
<dbReference type="AlphaFoldDB" id="A0A8S0XU40"/>
<sequence length="319" mass="35128">MSDACPSPDSDYSNESQKPRYDVVIVGGGPAGLSAALVLGRCLRKVLICDEGQPRNSRAEALKGFLTRDYTPPHELLRSAREELKRYDSVEFLVAKVMNVQSSQSGFETAVSGRDPVISRRLLLATGLIDEIPAIQGFDELYGKSVFLCPYCDAWDVAGKPLAIYGKGERAMEMSRALTAWSKNLILFTDGDSGLTEENKQQLKRNSIELYEENIEQLAGEKGMLKAVVLSNGRHIEREALFFDTPSYQRSDLAIKLGCEFRNERAVNTHQYDYEATNIPGLYAAGNNTGDVIFAIIAAAEGARAAFGINKSLTREDLL</sequence>
<keyword evidence="2" id="KW-0560">Oxidoreductase</keyword>
<keyword evidence="1" id="KW-0285">Flavoprotein</keyword>
<dbReference type="InterPro" id="IPR023753">
    <property type="entry name" value="FAD/NAD-binding_dom"/>
</dbReference>
<dbReference type="Gene3D" id="3.50.50.60">
    <property type="entry name" value="FAD/NAD(P)-binding domain"/>
    <property type="match status" value="2"/>
</dbReference>
<organism evidence="4 5">
    <name type="scientific">Candidatus Methylobacter favarea</name>
    <dbReference type="NCBI Taxonomy" id="2707345"/>
    <lineage>
        <taxon>Bacteria</taxon>
        <taxon>Pseudomonadati</taxon>
        <taxon>Pseudomonadota</taxon>
        <taxon>Gammaproteobacteria</taxon>
        <taxon>Methylococcales</taxon>
        <taxon>Methylococcaceae</taxon>
        <taxon>Methylobacter</taxon>
    </lineage>
</organism>
<evidence type="ECO:0000313" key="4">
    <source>
        <dbReference type="EMBL" id="CAA9892268.1"/>
    </source>
</evidence>
<dbReference type="InterPro" id="IPR050097">
    <property type="entry name" value="Ferredoxin-NADP_redctase_2"/>
</dbReference>
<proteinExistence type="predicted"/>
<protein>
    <submittedName>
        <fullName evidence="4">Thioredoxin reductase</fullName>
    </submittedName>
</protein>
<keyword evidence="5" id="KW-1185">Reference proteome</keyword>
<dbReference type="EMBL" id="CADCXN010000094">
    <property type="protein sequence ID" value="CAA9892268.1"/>
    <property type="molecule type" value="Genomic_DNA"/>
</dbReference>
<dbReference type="GO" id="GO:0016491">
    <property type="term" value="F:oxidoreductase activity"/>
    <property type="evidence" value="ECO:0007669"/>
    <property type="project" value="UniProtKB-KW"/>
</dbReference>
<dbReference type="PRINTS" id="PR00469">
    <property type="entry name" value="PNDRDTASEII"/>
</dbReference>